<evidence type="ECO:0000256" key="7">
    <source>
        <dbReference type="ARBA" id="ARBA00022741"/>
    </source>
</evidence>
<evidence type="ECO:0000313" key="12">
    <source>
        <dbReference type="Proteomes" id="UP001287282"/>
    </source>
</evidence>
<evidence type="ECO:0000256" key="8">
    <source>
        <dbReference type="ARBA" id="ARBA00022840"/>
    </source>
</evidence>
<keyword evidence="4" id="KW-0963">Cytoplasm</keyword>
<dbReference type="Pfam" id="PF02367">
    <property type="entry name" value="TsaE"/>
    <property type="match status" value="1"/>
</dbReference>
<dbReference type="PANTHER" id="PTHR33540">
    <property type="entry name" value="TRNA THREONYLCARBAMOYLADENOSINE BIOSYNTHESIS PROTEIN TSAE"/>
    <property type="match status" value="1"/>
</dbReference>
<keyword evidence="8" id="KW-0067">ATP-binding</keyword>
<keyword evidence="9" id="KW-0460">Magnesium</keyword>
<evidence type="ECO:0000256" key="2">
    <source>
        <dbReference type="ARBA" id="ARBA00007599"/>
    </source>
</evidence>
<keyword evidence="7" id="KW-0547">Nucleotide-binding</keyword>
<evidence type="ECO:0000256" key="4">
    <source>
        <dbReference type="ARBA" id="ARBA00022490"/>
    </source>
</evidence>
<evidence type="ECO:0000313" key="11">
    <source>
        <dbReference type="EMBL" id="MDV2686647.1"/>
    </source>
</evidence>
<name>A0ABU3XFG5_9BACI</name>
<dbReference type="InterPro" id="IPR027417">
    <property type="entry name" value="P-loop_NTPase"/>
</dbReference>
<keyword evidence="5" id="KW-0819">tRNA processing</keyword>
<reference evidence="11 12" key="1">
    <citation type="submission" date="2023-10" db="EMBL/GenBank/DDBJ databases">
        <title>Screening of Alkalihalobacillus lindianensis BZ-TG-R113 and Its Alleviation of Salt Stress on Rapeseed Growth.</title>
        <authorList>
            <person name="Zhao B."/>
            <person name="Guo T."/>
        </authorList>
    </citation>
    <scope>NUCLEOTIDE SEQUENCE [LARGE SCALE GENOMIC DNA]</scope>
    <source>
        <strain evidence="11 12">BZ-TG-R113</strain>
    </source>
</reference>
<dbReference type="NCBIfam" id="TIGR00150">
    <property type="entry name" value="T6A_YjeE"/>
    <property type="match status" value="1"/>
</dbReference>
<evidence type="ECO:0000256" key="6">
    <source>
        <dbReference type="ARBA" id="ARBA00022723"/>
    </source>
</evidence>
<comment type="subcellular location">
    <subcellularLocation>
        <location evidence="1">Cytoplasm</location>
    </subcellularLocation>
</comment>
<gene>
    <name evidence="11" type="primary">tsaE</name>
    <name evidence="11" type="ORF">RYX56_20005</name>
</gene>
<proteinExistence type="inferred from homology"/>
<evidence type="ECO:0000256" key="10">
    <source>
        <dbReference type="ARBA" id="ARBA00032441"/>
    </source>
</evidence>
<dbReference type="Gene3D" id="3.40.50.300">
    <property type="entry name" value="P-loop containing nucleotide triphosphate hydrolases"/>
    <property type="match status" value="1"/>
</dbReference>
<keyword evidence="6" id="KW-0479">Metal-binding</keyword>
<comment type="similarity">
    <text evidence="2">Belongs to the TsaE family.</text>
</comment>
<dbReference type="RefSeq" id="WP_317123796.1">
    <property type="nucleotide sequence ID" value="NZ_JAWJBA010000011.1"/>
</dbReference>
<sequence>MNKWTMNTSTPEETSELAKKLGEIVQPGDVLTLEGDLGAGKTSFTKGLAKGLGVKRVVSSPTFTIIKEYMGRIPLYHMDVYRLNEGDEELGLEEYFEGEGVSVIEWASIIHEQLPKHRLEIVIKHTGETTREIQFTSLGNRYEQLSKELAQWATH</sequence>
<evidence type="ECO:0000256" key="5">
    <source>
        <dbReference type="ARBA" id="ARBA00022694"/>
    </source>
</evidence>
<evidence type="ECO:0000256" key="9">
    <source>
        <dbReference type="ARBA" id="ARBA00022842"/>
    </source>
</evidence>
<accession>A0ABU3XFG5</accession>
<dbReference type="InterPro" id="IPR003442">
    <property type="entry name" value="T6A_TsaE"/>
</dbReference>
<protein>
    <recommendedName>
        <fullName evidence="3">tRNA threonylcarbamoyladenosine biosynthesis protein TsaE</fullName>
    </recommendedName>
    <alternativeName>
        <fullName evidence="10">t(6)A37 threonylcarbamoyladenosine biosynthesis protein TsaE</fullName>
    </alternativeName>
</protein>
<comment type="caution">
    <text evidence="11">The sequence shown here is derived from an EMBL/GenBank/DDBJ whole genome shotgun (WGS) entry which is preliminary data.</text>
</comment>
<dbReference type="SUPFAM" id="SSF52540">
    <property type="entry name" value="P-loop containing nucleoside triphosphate hydrolases"/>
    <property type="match status" value="1"/>
</dbReference>
<organism evidence="11 12">
    <name type="scientific">Alkalihalophilus lindianensis</name>
    <dbReference type="NCBI Taxonomy" id="1630542"/>
    <lineage>
        <taxon>Bacteria</taxon>
        <taxon>Bacillati</taxon>
        <taxon>Bacillota</taxon>
        <taxon>Bacilli</taxon>
        <taxon>Bacillales</taxon>
        <taxon>Bacillaceae</taxon>
        <taxon>Alkalihalophilus</taxon>
    </lineage>
</organism>
<evidence type="ECO:0000256" key="1">
    <source>
        <dbReference type="ARBA" id="ARBA00004496"/>
    </source>
</evidence>
<evidence type="ECO:0000256" key="3">
    <source>
        <dbReference type="ARBA" id="ARBA00019010"/>
    </source>
</evidence>
<dbReference type="Proteomes" id="UP001287282">
    <property type="component" value="Unassembled WGS sequence"/>
</dbReference>
<dbReference type="EMBL" id="JAWJBA010000011">
    <property type="protein sequence ID" value="MDV2686647.1"/>
    <property type="molecule type" value="Genomic_DNA"/>
</dbReference>
<keyword evidence="12" id="KW-1185">Reference proteome</keyword>
<dbReference type="PANTHER" id="PTHR33540:SF2">
    <property type="entry name" value="TRNA THREONYLCARBAMOYLADENOSINE BIOSYNTHESIS PROTEIN TSAE"/>
    <property type="match status" value="1"/>
</dbReference>